<evidence type="ECO:0000256" key="4">
    <source>
        <dbReference type="ARBA" id="ARBA00023242"/>
    </source>
</evidence>
<dbReference type="Gene3D" id="1.10.10.60">
    <property type="entry name" value="Homeodomain-like"/>
    <property type="match status" value="1"/>
</dbReference>
<dbReference type="InterPro" id="IPR006447">
    <property type="entry name" value="Myb_dom_plants"/>
</dbReference>
<dbReference type="GO" id="GO:0003700">
    <property type="term" value="F:DNA-binding transcription factor activity"/>
    <property type="evidence" value="ECO:0007669"/>
    <property type="project" value="InterPro"/>
</dbReference>
<feature type="region of interest" description="Disordered" evidence="5">
    <location>
        <begin position="116"/>
        <end position="153"/>
    </location>
</feature>
<feature type="domain" description="Myb-like" evidence="6">
    <location>
        <begin position="15"/>
        <end position="64"/>
    </location>
</feature>
<evidence type="ECO:0000256" key="1">
    <source>
        <dbReference type="ARBA" id="ARBA00004123"/>
    </source>
</evidence>
<dbReference type="EMBL" id="LIHL02000004">
    <property type="protein sequence ID" value="KAF5471530.1"/>
    <property type="molecule type" value="Genomic_DNA"/>
</dbReference>
<keyword evidence="4" id="KW-0539">Nucleus</keyword>
<comment type="caution">
    <text evidence="7">The sequence shown here is derived from an EMBL/GenBank/DDBJ whole genome shotgun (WGS) entry which is preliminary data.</text>
</comment>
<reference evidence="7" key="2">
    <citation type="submission" date="2020-03" db="EMBL/GenBank/DDBJ databases">
        <title>Walnut 2.0.</title>
        <authorList>
            <person name="Marrano A."/>
            <person name="Britton M."/>
            <person name="Zimin A.V."/>
            <person name="Zaini P.A."/>
            <person name="Workman R."/>
            <person name="Puiu D."/>
            <person name="Bianco L."/>
            <person name="Allen B.J."/>
            <person name="Troggio M."/>
            <person name="Leslie C.A."/>
            <person name="Timp W."/>
            <person name="Dendekar A."/>
            <person name="Salzberg S.L."/>
            <person name="Neale D.B."/>
        </authorList>
    </citation>
    <scope>NUCLEOTIDE SEQUENCE</scope>
    <source>
        <tissue evidence="7">Leaves</tissue>
    </source>
</reference>
<dbReference type="Proteomes" id="UP000619265">
    <property type="component" value="Unassembled WGS sequence"/>
</dbReference>
<dbReference type="SUPFAM" id="SSF46689">
    <property type="entry name" value="Homeodomain-like"/>
    <property type="match status" value="1"/>
</dbReference>
<comment type="subcellular location">
    <subcellularLocation>
        <location evidence="1">Nucleus</location>
    </subcellularLocation>
</comment>
<feature type="compositionally biased region" description="Low complexity" evidence="5">
    <location>
        <begin position="120"/>
        <end position="131"/>
    </location>
</feature>
<proteinExistence type="predicted"/>
<dbReference type="Pfam" id="PF00249">
    <property type="entry name" value="Myb_DNA-binding"/>
    <property type="match status" value="1"/>
</dbReference>
<sequence>MGYSSRSSDGSGKERLRWTQELHDGFVEAVNKLGGPDRATPKGILKAMRIPGLNIYHVKSHLQMKVQIRRMSTTDHQLLEVHKSSLKLKIEAQGRFFDKILEERRNRTTSVIITKPGRKLPSSSLRSLPSLCEEESESNHAKEEFESDDSEADNKIMSEMQYSEEGIFRAPKRLRALEEDVLSPRFNNILNLESYCQADQMFLCNEADQVSYPNPTHDDIYQLCMESAYCSLPPSAHPH</sequence>
<dbReference type="PANTHER" id="PTHR31499:SF79">
    <property type="entry name" value="HTH MYB-TYPE DOMAIN-CONTAINING PROTEIN"/>
    <property type="match status" value="1"/>
</dbReference>
<dbReference type="PANTHER" id="PTHR31499">
    <property type="entry name" value="MYB FAMILY TRANSCRIPTION FACTOR PHL11"/>
    <property type="match status" value="1"/>
</dbReference>
<evidence type="ECO:0000313" key="7">
    <source>
        <dbReference type="EMBL" id="KAF5471530.1"/>
    </source>
</evidence>
<keyword evidence="2" id="KW-0805">Transcription regulation</keyword>
<gene>
    <name evidence="7" type="ORF">F2P56_008317</name>
</gene>
<dbReference type="InterPro" id="IPR009057">
    <property type="entry name" value="Homeodomain-like_sf"/>
</dbReference>
<dbReference type="Gramene" id="Jr04_01610_p1">
    <property type="protein sequence ID" value="cds.Jr04_01610_p1"/>
    <property type="gene ID" value="Jr04_01610"/>
</dbReference>
<name>A0A834D050_JUGRE</name>
<evidence type="ECO:0000256" key="3">
    <source>
        <dbReference type="ARBA" id="ARBA00023163"/>
    </source>
</evidence>
<dbReference type="AlphaFoldDB" id="A0A834D050"/>
<keyword evidence="3" id="KW-0804">Transcription</keyword>
<evidence type="ECO:0000256" key="5">
    <source>
        <dbReference type="SAM" id="MobiDB-lite"/>
    </source>
</evidence>
<accession>A0A834D050</accession>
<protein>
    <recommendedName>
        <fullName evidence="6">Myb-like domain-containing protein</fullName>
    </recommendedName>
</protein>
<dbReference type="InterPro" id="IPR046955">
    <property type="entry name" value="PHR1-like"/>
</dbReference>
<organism evidence="7 8">
    <name type="scientific">Juglans regia</name>
    <name type="common">English walnut</name>
    <dbReference type="NCBI Taxonomy" id="51240"/>
    <lineage>
        <taxon>Eukaryota</taxon>
        <taxon>Viridiplantae</taxon>
        <taxon>Streptophyta</taxon>
        <taxon>Embryophyta</taxon>
        <taxon>Tracheophyta</taxon>
        <taxon>Spermatophyta</taxon>
        <taxon>Magnoliopsida</taxon>
        <taxon>eudicotyledons</taxon>
        <taxon>Gunneridae</taxon>
        <taxon>Pentapetalae</taxon>
        <taxon>rosids</taxon>
        <taxon>fabids</taxon>
        <taxon>Fagales</taxon>
        <taxon>Juglandaceae</taxon>
        <taxon>Juglans</taxon>
    </lineage>
</organism>
<dbReference type="GO" id="GO:0003677">
    <property type="term" value="F:DNA binding"/>
    <property type="evidence" value="ECO:0007669"/>
    <property type="project" value="InterPro"/>
</dbReference>
<evidence type="ECO:0000259" key="6">
    <source>
        <dbReference type="Pfam" id="PF00249"/>
    </source>
</evidence>
<dbReference type="NCBIfam" id="TIGR01557">
    <property type="entry name" value="myb_SHAQKYF"/>
    <property type="match status" value="1"/>
</dbReference>
<dbReference type="InterPro" id="IPR001005">
    <property type="entry name" value="SANT/Myb"/>
</dbReference>
<reference evidence="7" key="1">
    <citation type="submission" date="2015-10" db="EMBL/GenBank/DDBJ databases">
        <authorList>
            <person name="Martinez-Garcia P.J."/>
            <person name="Crepeau M.W."/>
            <person name="Puiu D."/>
            <person name="Gonzalez-Ibeas D."/>
            <person name="Whalen J."/>
            <person name="Stevens K."/>
            <person name="Paul R."/>
            <person name="Butterfield T."/>
            <person name="Britton M."/>
            <person name="Reagan R."/>
            <person name="Chakraborty S."/>
            <person name="Walawage S.L."/>
            <person name="Vasquez-Gross H.A."/>
            <person name="Cardeno C."/>
            <person name="Famula R."/>
            <person name="Pratt K."/>
            <person name="Kuruganti S."/>
            <person name="Aradhya M.K."/>
            <person name="Leslie C.A."/>
            <person name="Dandekar A.M."/>
            <person name="Salzberg S.L."/>
            <person name="Wegrzyn J.L."/>
            <person name="Langley C.H."/>
            <person name="Neale D.B."/>
        </authorList>
    </citation>
    <scope>NUCLEOTIDE SEQUENCE</scope>
    <source>
        <tissue evidence="7">Leaves</tissue>
    </source>
</reference>
<dbReference type="GO" id="GO:0005634">
    <property type="term" value="C:nucleus"/>
    <property type="evidence" value="ECO:0007669"/>
    <property type="project" value="UniProtKB-SubCell"/>
</dbReference>
<evidence type="ECO:0000256" key="2">
    <source>
        <dbReference type="ARBA" id="ARBA00023015"/>
    </source>
</evidence>
<evidence type="ECO:0000313" key="8">
    <source>
        <dbReference type="Proteomes" id="UP000619265"/>
    </source>
</evidence>